<dbReference type="SUPFAM" id="SSF48179">
    <property type="entry name" value="6-phosphogluconate dehydrogenase C-terminal domain-like"/>
    <property type="match status" value="1"/>
</dbReference>
<gene>
    <name evidence="14" type="ORF">LCGC14_0689910</name>
</gene>
<dbReference type="AlphaFoldDB" id="A0A0F9QQK2"/>
<dbReference type="InterPro" id="IPR006176">
    <property type="entry name" value="3-OHacyl-CoA_DH_NAD-bd"/>
</dbReference>
<dbReference type="SUPFAM" id="SSF51735">
    <property type="entry name" value="NAD(P)-binding Rossmann-fold domains"/>
    <property type="match status" value="1"/>
</dbReference>
<proteinExistence type="predicted"/>
<dbReference type="Gene3D" id="3.40.50.720">
    <property type="entry name" value="NAD(P)-binding Rossmann-like Domain"/>
    <property type="match status" value="1"/>
</dbReference>
<dbReference type="InterPro" id="IPR001753">
    <property type="entry name" value="Enoyl-CoA_hydra/iso"/>
</dbReference>
<keyword evidence="4" id="KW-0276">Fatty acid metabolism</keyword>
<evidence type="ECO:0000256" key="2">
    <source>
        <dbReference type="ARBA" id="ARBA00005005"/>
    </source>
</evidence>
<feature type="domain" description="3-hydroxyacyl-CoA dehydrogenase C-terminal" evidence="12">
    <location>
        <begin position="202"/>
        <end position="281"/>
    </location>
</feature>
<comment type="subcellular location">
    <subcellularLocation>
        <location evidence="1">Peroxisome</location>
    </subcellularLocation>
</comment>
<comment type="pathway">
    <text evidence="2">Lipid metabolism; fatty acid beta-oxidation.</text>
</comment>
<keyword evidence="10" id="KW-0456">Lyase</keyword>
<dbReference type="InterPro" id="IPR014748">
    <property type="entry name" value="Enoyl-CoA_hydra_C"/>
</dbReference>
<reference evidence="14" key="1">
    <citation type="journal article" date="2015" name="Nature">
        <title>Complex archaea that bridge the gap between prokaryotes and eukaryotes.</title>
        <authorList>
            <person name="Spang A."/>
            <person name="Saw J.H."/>
            <person name="Jorgensen S.L."/>
            <person name="Zaremba-Niedzwiedzka K."/>
            <person name="Martijn J."/>
            <person name="Lind A.E."/>
            <person name="van Eijk R."/>
            <person name="Schleper C."/>
            <person name="Guy L."/>
            <person name="Ettema T.J."/>
        </authorList>
    </citation>
    <scope>NUCLEOTIDE SEQUENCE</scope>
</reference>
<organism evidence="14">
    <name type="scientific">marine sediment metagenome</name>
    <dbReference type="NCBI Taxonomy" id="412755"/>
    <lineage>
        <taxon>unclassified sequences</taxon>
        <taxon>metagenomes</taxon>
        <taxon>ecological metagenomes</taxon>
    </lineage>
</organism>
<name>A0A0F9QQK2_9ZZZZ</name>
<evidence type="ECO:0000259" key="12">
    <source>
        <dbReference type="Pfam" id="PF00725"/>
    </source>
</evidence>
<keyword evidence="9" id="KW-0413">Isomerase</keyword>
<dbReference type="GO" id="GO:0004300">
    <property type="term" value="F:enoyl-CoA hydratase activity"/>
    <property type="evidence" value="ECO:0007669"/>
    <property type="project" value="UniProtKB-ARBA"/>
</dbReference>
<dbReference type="EMBL" id="LAZR01001432">
    <property type="protein sequence ID" value="KKN44749.1"/>
    <property type="molecule type" value="Genomic_DNA"/>
</dbReference>
<dbReference type="GO" id="GO:0070403">
    <property type="term" value="F:NAD+ binding"/>
    <property type="evidence" value="ECO:0007669"/>
    <property type="project" value="InterPro"/>
</dbReference>
<dbReference type="InterPro" id="IPR006108">
    <property type="entry name" value="3HC_DH_C"/>
</dbReference>
<protein>
    <recommendedName>
        <fullName evidence="15">3-hydroxyacyl-CoA dehydrogenase</fullName>
    </recommendedName>
</protein>
<evidence type="ECO:0000313" key="14">
    <source>
        <dbReference type="EMBL" id="KKN44749.1"/>
    </source>
</evidence>
<dbReference type="Gene3D" id="1.10.1040.50">
    <property type="match status" value="1"/>
</dbReference>
<evidence type="ECO:0000256" key="3">
    <source>
        <dbReference type="ARBA" id="ARBA00011245"/>
    </source>
</evidence>
<dbReference type="Gene3D" id="1.10.12.10">
    <property type="entry name" value="Lyase 2-enoyl-coa Hydratase, Chain A, domain 2"/>
    <property type="match status" value="1"/>
</dbReference>
<dbReference type="Pfam" id="PF02737">
    <property type="entry name" value="3HCDH_N"/>
    <property type="match status" value="1"/>
</dbReference>
<dbReference type="GO" id="GO:0003857">
    <property type="term" value="F:(3S)-3-hydroxyacyl-CoA dehydrogenase (NAD+) activity"/>
    <property type="evidence" value="ECO:0007669"/>
    <property type="project" value="TreeGrafter"/>
</dbReference>
<dbReference type="Gene3D" id="3.90.226.10">
    <property type="entry name" value="2-enoyl-CoA Hydratase, Chain A, domain 1"/>
    <property type="match status" value="1"/>
</dbReference>
<keyword evidence="8" id="KW-0576">Peroxisome</keyword>
<evidence type="ECO:0000256" key="11">
    <source>
        <dbReference type="ARBA" id="ARBA00023268"/>
    </source>
</evidence>
<evidence type="ECO:0000259" key="13">
    <source>
        <dbReference type="Pfam" id="PF02737"/>
    </source>
</evidence>
<keyword evidence="7" id="KW-0443">Lipid metabolism</keyword>
<dbReference type="UniPathway" id="UPA00659"/>
<evidence type="ECO:0000256" key="7">
    <source>
        <dbReference type="ARBA" id="ARBA00023098"/>
    </source>
</evidence>
<evidence type="ECO:0000256" key="9">
    <source>
        <dbReference type="ARBA" id="ARBA00023235"/>
    </source>
</evidence>
<keyword evidence="6" id="KW-0520">NAD</keyword>
<dbReference type="InterPro" id="IPR029045">
    <property type="entry name" value="ClpP/crotonase-like_dom_sf"/>
</dbReference>
<comment type="subunit">
    <text evidence="3">Monomer.</text>
</comment>
<evidence type="ECO:0000256" key="10">
    <source>
        <dbReference type="ARBA" id="ARBA00023239"/>
    </source>
</evidence>
<dbReference type="PANTHER" id="PTHR23309:SF49">
    <property type="entry name" value="PEROXISOMAL BIFUNCTIONAL ENZYME"/>
    <property type="match status" value="1"/>
</dbReference>
<evidence type="ECO:0000256" key="1">
    <source>
        <dbReference type="ARBA" id="ARBA00004275"/>
    </source>
</evidence>
<evidence type="ECO:0000256" key="8">
    <source>
        <dbReference type="ARBA" id="ARBA00023140"/>
    </source>
</evidence>
<comment type="caution">
    <text evidence="14">The sequence shown here is derived from an EMBL/GenBank/DDBJ whole genome shotgun (WGS) entry which is preliminary data.</text>
</comment>
<dbReference type="GO" id="GO:0006635">
    <property type="term" value="P:fatty acid beta-oxidation"/>
    <property type="evidence" value="ECO:0007669"/>
    <property type="project" value="UniProtKB-UniPathway"/>
</dbReference>
<keyword evidence="11" id="KW-0511">Multifunctional enzyme</keyword>
<dbReference type="Pfam" id="PF00378">
    <property type="entry name" value="ECH_1"/>
    <property type="match status" value="1"/>
</dbReference>
<dbReference type="GO" id="GO:0016853">
    <property type="term" value="F:isomerase activity"/>
    <property type="evidence" value="ECO:0007669"/>
    <property type="project" value="UniProtKB-KW"/>
</dbReference>
<dbReference type="GO" id="GO:0005777">
    <property type="term" value="C:peroxisome"/>
    <property type="evidence" value="ECO:0007669"/>
    <property type="project" value="UniProtKB-SubCell"/>
</dbReference>
<dbReference type="Pfam" id="PF00725">
    <property type="entry name" value="3HCDH"/>
    <property type="match status" value="1"/>
</dbReference>
<dbReference type="CDD" id="cd06558">
    <property type="entry name" value="crotonase-like"/>
    <property type="match status" value="1"/>
</dbReference>
<evidence type="ECO:0000256" key="6">
    <source>
        <dbReference type="ARBA" id="ARBA00023027"/>
    </source>
</evidence>
<dbReference type="PANTHER" id="PTHR23309">
    <property type="entry name" value="3-HYDROXYACYL-COA DEHYROGENASE"/>
    <property type="match status" value="1"/>
</dbReference>
<accession>A0A0F9QQK2</accession>
<dbReference type="SUPFAM" id="SSF52096">
    <property type="entry name" value="ClpP/crotonase"/>
    <property type="match status" value="1"/>
</dbReference>
<feature type="domain" description="3-hydroxyacyl-CoA dehydrogenase NAD binding" evidence="13">
    <location>
        <begin position="12"/>
        <end position="193"/>
    </location>
</feature>
<sequence>MAWKIFGRTINKVGVIGSGNIGPDIALYFSKVLHGHGVPVVVVDIAEVALKSGEARIKGKVGRGVKTGAFKKDEADSMMANISWTTEYSQLKGADLVIEAATEDKTIKGKIFSELEKICSEKAIFASNSSHLEPESIFEESGNKKRCLVVHYFFPAERSIIVEIVPGKDTSSEIADFLMKFYEEIGKAPIKVKSRYGYAIDPIFEGVFLASALLVEKGIGTVKQVDAMVQRALGLGVGPFTAMNLTGGNPITHHGLSEMNSKINSWFHSPKILENQVTSGKPWDTPGRGEEVKYNDNTFKTVSKILRGAYFGLVCEILDSGVASIADLEMGVENALVMNPPFQMMNKIGIDKALELVEAYAKEWPEFIIPKVLVEQAKSGKPWDIPLALREDKDEVALITIRRPKTLNALNSMVISQLNKIFIEIKKDNKIKGAVLTGFGVKAFVAGADINEIARLKTPEDGEALALRGQETLNLIENLGKPVICAMNGLAFGGGNEMAMACTARVARKGLKVLAGQPEPKLGIIPGFGGSQRLPRIVGLSNAWPILRTGNPISSEEALKIGLIQEEVEGDVKEAGITFAKKLISGEAKVPPIKREPIEIPKSLPDVDIGHLSRKTDEIMMEAILEGAKMTLEEGLKHEAKTFGKCLRTKDMRIGMENFMKFGPKRNAEFSHA</sequence>
<evidence type="ECO:0000256" key="5">
    <source>
        <dbReference type="ARBA" id="ARBA00023002"/>
    </source>
</evidence>
<dbReference type="InterPro" id="IPR036291">
    <property type="entry name" value="NAD(P)-bd_dom_sf"/>
</dbReference>
<keyword evidence="5" id="KW-0560">Oxidoreductase</keyword>
<dbReference type="InterPro" id="IPR008927">
    <property type="entry name" value="6-PGluconate_DH-like_C_sf"/>
</dbReference>
<evidence type="ECO:0000256" key="4">
    <source>
        <dbReference type="ARBA" id="ARBA00022832"/>
    </source>
</evidence>
<evidence type="ECO:0008006" key="15">
    <source>
        <dbReference type="Google" id="ProtNLM"/>
    </source>
</evidence>